<evidence type="ECO:0000259" key="1">
    <source>
        <dbReference type="Pfam" id="PF07398"/>
    </source>
</evidence>
<name>A0A3A3Z315_9ACTN</name>
<dbReference type="InterPro" id="IPR024344">
    <property type="entry name" value="MDMPI_metal-binding"/>
</dbReference>
<dbReference type="Pfam" id="PF11716">
    <property type="entry name" value="MDMPI_N"/>
    <property type="match status" value="1"/>
</dbReference>
<proteinExistence type="predicted"/>
<evidence type="ECO:0000313" key="4">
    <source>
        <dbReference type="Proteomes" id="UP000265614"/>
    </source>
</evidence>
<keyword evidence="4" id="KW-1185">Reference proteome</keyword>
<accession>A0A3A3Z315</accession>
<keyword evidence="3" id="KW-0670">Pyruvate</keyword>
<comment type="caution">
    <text evidence="3">The sequence shown here is derived from an EMBL/GenBank/DDBJ whole genome shotgun (WGS) entry which is preliminary data.</text>
</comment>
<dbReference type="GO" id="GO:0046872">
    <property type="term" value="F:metal ion binding"/>
    <property type="evidence" value="ECO:0007669"/>
    <property type="project" value="InterPro"/>
</dbReference>
<dbReference type="InterPro" id="IPR017517">
    <property type="entry name" value="Maleyloyr_isom"/>
</dbReference>
<dbReference type="PANTHER" id="PTHR40758">
    <property type="entry name" value="CONSERVED PROTEIN"/>
    <property type="match status" value="1"/>
</dbReference>
<protein>
    <submittedName>
        <fullName evidence="3">Maleylpyruvate isomerase family mycothiol-dependent enzyme</fullName>
    </submittedName>
</protein>
<dbReference type="RefSeq" id="WP_119948728.1">
    <property type="nucleotide sequence ID" value="NZ_QZEZ01000001.1"/>
</dbReference>
<dbReference type="OrthoDB" id="3671213at2"/>
<dbReference type="NCBIfam" id="TIGR03083">
    <property type="entry name" value="maleylpyruvate isomerase family mycothiol-dependent enzyme"/>
    <property type="match status" value="1"/>
</dbReference>
<reference evidence="3 4" key="1">
    <citation type="submission" date="2018-09" db="EMBL/GenBank/DDBJ databases">
        <title>YIM 75000 draft genome.</title>
        <authorList>
            <person name="Tang S."/>
            <person name="Feng Y."/>
        </authorList>
    </citation>
    <scope>NUCLEOTIDE SEQUENCE [LARGE SCALE GENOMIC DNA]</scope>
    <source>
        <strain evidence="3 4">YIM 75000</strain>
    </source>
</reference>
<gene>
    <name evidence="3" type="ORF">D5H78_02105</name>
</gene>
<dbReference type="PANTHER" id="PTHR40758:SF1">
    <property type="entry name" value="CONSERVED PROTEIN"/>
    <property type="match status" value="1"/>
</dbReference>
<dbReference type="EMBL" id="QZEZ01000001">
    <property type="protein sequence ID" value="RJK97802.1"/>
    <property type="molecule type" value="Genomic_DNA"/>
</dbReference>
<sequence length="254" mass="26931">MTVPPAPDAPSTRLAPERYLALLRADAARAAALAVPGALDGPVPHCPGWSVRDVLVHTGRVYLDKAAVLRTGAPAGEPDERPGDDEVVPWFLGALGTVVGELERRDPAAPAWSWWPQEPTVGFWYRRMAQETAVHRVDVEGAVDALTPVAADLAVDGVDEVLTRFLVDPRTPAPEGVEPGIIAVRTAGRTWRVALDADGVQVAHGPGSSDATVTGDPSELLLWLWRRRGEEAVDASGEAGVVAALRTWMGAATQ</sequence>
<organism evidence="3 4">
    <name type="scientific">Vallicoccus soli</name>
    <dbReference type="NCBI Taxonomy" id="2339232"/>
    <lineage>
        <taxon>Bacteria</taxon>
        <taxon>Bacillati</taxon>
        <taxon>Actinomycetota</taxon>
        <taxon>Actinomycetes</taxon>
        <taxon>Motilibacterales</taxon>
        <taxon>Vallicoccaceae</taxon>
        <taxon>Vallicoccus</taxon>
    </lineage>
</organism>
<dbReference type="GO" id="GO:0016853">
    <property type="term" value="F:isomerase activity"/>
    <property type="evidence" value="ECO:0007669"/>
    <property type="project" value="UniProtKB-KW"/>
</dbReference>
<dbReference type="Pfam" id="PF07398">
    <property type="entry name" value="MDMPI_C"/>
    <property type="match status" value="1"/>
</dbReference>
<dbReference type="AlphaFoldDB" id="A0A3A3Z315"/>
<feature type="domain" description="MDMPI C-terminal" evidence="1">
    <location>
        <begin position="152"/>
        <end position="243"/>
    </location>
</feature>
<evidence type="ECO:0000313" key="3">
    <source>
        <dbReference type="EMBL" id="RJK97802.1"/>
    </source>
</evidence>
<dbReference type="GO" id="GO:0005886">
    <property type="term" value="C:plasma membrane"/>
    <property type="evidence" value="ECO:0007669"/>
    <property type="project" value="TreeGrafter"/>
</dbReference>
<keyword evidence="3" id="KW-0413">Isomerase</keyword>
<dbReference type="InterPro" id="IPR010872">
    <property type="entry name" value="MDMPI_C-term_domain"/>
</dbReference>
<evidence type="ECO:0000259" key="2">
    <source>
        <dbReference type="Pfam" id="PF11716"/>
    </source>
</evidence>
<feature type="domain" description="Mycothiol-dependent maleylpyruvate isomerase metal-binding" evidence="2">
    <location>
        <begin position="23"/>
        <end position="140"/>
    </location>
</feature>
<dbReference type="Proteomes" id="UP000265614">
    <property type="component" value="Unassembled WGS sequence"/>
</dbReference>